<reference evidence="2 3" key="1">
    <citation type="submission" date="2024-04" db="EMBL/GenBank/DDBJ databases">
        <title>Novel species of the genus Ideonella isolated from streams.</title>
        <authorList>
            <person name="Lu H."/>
        </authorList>
    </citation>
    <scope>NUCLEOTIDE SEQUENCE [LARGE SCALE GENOMIC DNA]</scope>
    <source>
        <strain evidence="2 3">DXS29W</strain>
    </source>
</reference>
<feature type="chain" id="PRO_5047496475" evidence="1">
    <location>
        <begin position="24"/>
        <end position="131"/>
    </location>
</feature>
<comment type="caution">
    <text evidence="2">The sequence shown here is derived from an EMBL/GenBank/DDBJ whole genome shotgun (WGS) entry which is preliminary data.</text>
</comment>
<evidence type="ECO:0000313" key="3">
    <source>
        <dbReference type="Proteomes" id="UP001371218"/>
    </source>
</evidence>
<keyword evidence="1" id="KW-0732">Signal</keyword>
<dbReference type="RefSeq" id="WP_341423724.1">
    <property type="nucleotide sequence ID" value="NZ_JBBUTG010000001.1"/>
</dbReference>
<keyword evidence="3" id="KW-1185">Reference proteome</keyword>
<name>A0ABU9BI52_9BURK</name>
<dbReference type="SUPFAM" id="SSF48452">
    <property type="entry name" value="TPR-like"/>
    <property type="match status" value="1"/>
</dbReference>
<dbReference type="PROSITE" id="PS51257">
    <property type="entry name" value="PROKAR_LIPOPROTEIN"/>
    <property type="match status" value="1"/>
</dbReference>
<evidence type="ECO:0000313" key="2">
    <source>
        <dbReference type="EMBL" id="MEK8029386.1"/>
    </source>
</evidence>
<dbReference type="NCBIfam" id="NF038027">
    <property type="entry name" value="TssQ_fam"/>
    <property type="match status" value="1"/>
</dbReference>
<proteinExistence type="predicted"/>
<dbReference type="Proteomes" id="UP001371218">
    <property type="component" value="Unassembled WGS sequence"/>
</dbReference>
<gene>
    <name evidence="2" type="ORF">AACH06_01020</name>
</gene>
<feature type="signal peptide" evidence="1">
    <location>
        <begin position="1"/>
        <end position="23"/>
    </location>
</feature>
<keyword evidence="2" id="KW-0449">Lipoprotein</keyword>
<dbReference type="InterPro" id="IPR011990">
    <property type="entry name" value="TPR-like_helical_dom_sf"/>
</dbReference>
<dbReference type="Gene3D" id="1.25.40.10">
    <property type="entry name" value="Tetratricopeptide repeat domain"/>
    <property type="match status" value="1"/>
</dbReference>
<protein>
    <submittedName>
        <fullName evidence="2">TssQ family T6SS-associated lipoprotein</fullName>
    </submittedName>
</protein>
<evidence type="ECO:0000256" key="1">
    <source>
        <dbReference type="SAM" id="SignalP"/>
    </source>
</evidence>
<organism evidence="2 3">
    <name type="scientific">Ideonella lacteola</name>
    <dbReference type="NCBI Taxonomy" id="2984193"/>
    <lineage>
        <taxon>Bacteria</taxon>
        <taxon>Pseudomonadati</taxon>
        <taxon>Pseudomonadota</taxon>
        <taxon>Betaproteobacteria</taxon>
        <taxon>Burkholderiales</taxon>
        <taxon>Sphaerotilaceae</taxon>
        <taxon>Ideonella</taxon>
    </lineage>
</organism>
<dbReference type="EMBL" id="JBBUTG010000001">
    <property type="protein sequence ID" value="MEK8029386.1"/>
    <property type="molecule type" value="Genomic_DNA"/>
</dbReference>
<dbReference type="InterPro" id="IPR047780">
    <property type="entry name" value="TssQ-like"/>
</dbReference>
<sequence>MTLPLRYAVVLSAAVLATLVGCAVPNEPKSVSDAFDKPAERNLLLGLRAYDEGQYPEAERALNEALRLKLTAPKDKATAYKTLAFIYCTSGRTGECGAAFKSARAADPTFSLSKAEAGHPVWGPVYEHSKF</sequence>
<accession>A0ABU9BI52</accession>